<reference evidence="2" key="2">
    <citation type="journal article" date="2022" name="Sci. Total Environ.">
        <title>Prevalence, transmission, and molecular epidemiology of tet(X)-positive bacteria among humans, animals, and environmental niches in China: An epidemiological, and genomic-based study.</title>
        <authorList>
            <person name="Dong N."/>
            <person name="Zeng Y."/>
            <person name="Cai C."/>
            <person name="Sun C."/>
            <person name="Lu J."/>
            <person name="Liu C."/>
            <person name="Zhou H."/>
            <person name="Sun Q."/>
            <person name="Shu L."/>
            <person name="Wang H."/>
            <person name="Wang Y."/>
            <person name="Wang S."/>
            <person name="Wu C."/>
            <person name="Chan E.W."/>
            <person name="Chen G."/>
            <person name="Shen Z."/>
            <person name="Chen S."/>
            <person name="Zhang R."/>
        </authorList>
    </citation>
    <scope>NUCLEOTIDE SEQUENCE</scope>
    <source>
        <strain evidence="2">210</strain>
    </source>
</reference>
<organism evidence="2 3">
    <name type="scientific">Empedobacter falsenii</name>
    <dbReference type="NCBI Taxonomy" id="343874"/>
    <lineage>
        <taxon>Bacteria</taxon>
        <taxon>Pseudomonadati</taxon>
        <taxon>Bacteroidota</taxon>
        <taxon>Flavobacteriia</taxon>
        <taxon>Flavobacteriales</taxon>
        <taxon>Weeksellaceae</taxon>
        <taxon>Empedobacter</taxon>
    </lineage>
</organism>
<sequence>MKKFILTMFMLIPISIFANPISLSEQLINPKIENLINPNTVTIKRTGCNFNYYTFPVRFLVADTDYLEVKIWDYCGNLIYNEARGIGTTNGNFSVCNTMIACSSIPPNLNTPYYYYYINLSGTETEGEI</sequence>
<keyword evidence="1" id="KW-0732">Signal</keyword>
<dbReference type="AlphaFoldDB" id="A0AAW7DMQ5"/>
<dbReference type="RefSeq" id="WP_286486350.1">
    <property type="nucleotide sequence ID" value="NZ_JACALR010000005.1"/>
</dbReference>
<name>A0AAW7DMQ5_9FLAO</name>
<dbReference type="EMBL" id="JACALR010000005">
    <property type="protein sequence ID" value="MDM1551817.1"/>
    <property type="molecule type" value="Genomic_DNA"/>
</dbReference>
<feature type="chain" id="PRO_5043700863" evidence="1">
    <location>
        <begin position="19"/>
        <end position="129"/>
    </location>
</feature>
<evidence type="ECO:0000256" key="1">
    <source>
        <dbReference type="SAM" id="SignalP"/>
    </source>
</evidence>
<comment type="caution">
    <text evidence="2">The sequence shown here is derived from an EMBL/GenBank/DDBJ whole genome shotgun (WGS) entry which is preliminary data.</text>
</comment>
<feature type="signal peptide" evidence="1">
    <location>
        <begin position="1"/>
        <end position="18"/>
    </location>
</feature>
<accession>A0AAW7DMQ5</accession>
<gene>
    <name evidence="2" type="ORF">HX095_11390</name>
</gene>
<evidence type="ECO:0000313" key="2">
    <source>
        <dbReference type="EMBL" id="MDM1551817.1"/>
    </source>
</evidence>
<evidence type="ECO:0000313" key="3">
    <source>
        <dbReference type="Proteomes" id="UP001173578"/>
    </source>
</evidence>
<dbReference type="Proteomes" id="UP001173578">
    <property type="component" value="Unassembled WGS sequence"/>
</dbReference>
<protein>
    <submittedName>
        <fullName evidence="2">Uncharacterized protein</fullName>
    </submittedName>
</protein>
<reference evidence="2" key="1">
    <citation type="submission" date="2020-06" db="EMBL/GenBank/DDBJ databases">
        <authorList>
            <person name="Dong N."/>
        </authorList>
    </citation>
    <scope>NUCLEOTIDE SEQUENCE</scope>
    <source>
        <strain evidence="2">210</strain>
    </source>
</reference>
<proteinExistence type="predicted"/>